<feature type="non-terminal residue" evidence="4">
    <location>
        <position position="251"/>
    </location>
</feature>
<keyword evidence="1" id="KW-0732">Signal</keyword>
<gene>
    <name evidence="4" type="ORF">S06H3_50924</name>
</gene>
<comment type="caution">
    <text evidence="4">The sequence shown here is derived from an EMBL/GenBank/DDBJ whole genome shotgun (WGS) entry which is preliminary data.</text>
</comment>
<evidence type="ECO:0000259" key="3">
    <source>
        <dbReference type="Pfam" id="PF08126"/>
    </source>
</evidence>
<dbReference type="Gene3D" id="2.60.40.3800">
    <property type="match status" value="1"/>
</dbReference>
<dbReference type="InterPro" id="IPR029030">
    <property type="entry name" value="Caspase-like_dom_sf"/>
</dbReference>
<dbReference type="AlphaFoldDB" id="X1MP68"/>
<dbReference type="GO" id="GO:0006508">
    <property type="term" value="P:proteolysis"/>
    <property type="evidence" value="ECO:0007669"/>
    <property type="project" value="InterPro"/>
</dbReference>
<dbReference type="InterPro" id="IPR012600">
    <property type="entry name" value="Propeptide_C25"/>
</dbReference>
<dbReference type="EMBL" id="BARV01032276">
    <property type="protein sequence ID" value="GAI33118.1"/>
    <property type="molecule type" value="Genomic_DNA"/>
</dbReference>
<evidence type="ECO:0000256" key="1">
    <source>
        <dbReference type="ARBA" id="ARBA00022729"/>
    </source>
</evidence>
<accession>X1MP68</accession>
<dbReference type="SUPFAM" id="SSF52129">
    <property type="entry name" value="Caspase-like"/>
    <property type="match status" value="1"/>
</dbReference>
<evidence type="ECO:0000313" key="4">
    <source>
        <dbReference type="EMBL" id="GAI33118.1"/>
    </source>
</evidence>
<proteinExistence type="predicted"/>
<dbReference type="InterPro" id="IPR001769">
    <property type="entry name" value="Gingipain"/>
</dbReference>
<sequence length="251" mass="28117">SDDDREVDGELKAFKEVGISGAGFVSESGKPLLPSFGRFVQIPSGCDFDVSVKRSRRVKFEDVLITAAQEEAVDGAEGEFEFDQASYAEDEFYPADIVEVSGPQNMDDYRVLLVHVRPLLCNPAQKLLIGYSNITVTINLTQREPTAEEEVDEYAFVDPPTNREGFGNLLLNPRRRISERVTGIRAAGLTIVPLPRGPEFLIIYDERLKKPAEKLAEWKNRRGLRTETVSIKTVGNSVAKIKKCIRNRRKS</sequence>
<dbReference type="Pfam" id="PF01364">
    <property type="entry name" value="Peptidase_C25"/>
    <property type="match status" value="1"/>
</dbReference>
<dbReference type="InterPro" id="IPR029031">
    <property type="entry name" value="Gingipain_N_sf"/>
</dbReference>
<organism evidence="4">
    <name type="scientific">marine sediment metagenome</name>
    <dbReference type="NCBI Taxonomy" id="412755"/>
    <lineage>
        <taxon>unclassified sequences</taxon>
        <taxon>metagenomes</taxon>
        <taxon>ecological metagenomes</taxon>
    </lineage>
</organism>
<dbReference type="InterPro" id="IPR038490">
    <property type="entry name" value="Gingipain_propep_sf"/>
</dbReference>
<evidence type="ECO:0000259" key="2">
    <source>
        <dbReference type="Pfam" id="PF01364"/>
    </source>
</evidence>
<dbReference type="Gene3D" id="3.40.50.10390">
    <property type="entry name" value="Gingipain r, domain 1"/>
    <property type="match status" value="1"/>
</dbReference>
<feature type="domain" description="Gingipain propeptide" evidence="3">
    <location>
        <begin position="7"/>
        <end position="150"/>
    </location>
</feature>
<feature type="domain" description="Gingipain" evidence="2">
    <location>
        <begin position="200"/>
        <end position="248"/>
    </location>
</feature>
<dbReference type="GO" id="GO:0004197">
    <property type="term" value="F:cysteine-type endopeptidase activity"/>
    <property type="evidence" value="ECO:0007669"/>
    <property type="project" value="InterPro"/>
</dbReference>
<protein>
    <submittedName>
        <fullName evidence="4">Uncharacterized protein</fullName>
    </submittedName>
</protein>
<name>X1MP68_9ZZZZ</name>
<feature type="non-terminal residue" evidence="4">
    <location>
        <position position="1"/>
    </location>
</feature>
<dbReference type="Pfam" id="PF08126">
    <property type="entry name" value="Propeptide_C25"/>
    <property type="match status" value="1"/>
</dbReference>
<reference evidence="4" key="1">
    <citation type="journal article" date="2014" name="Front. Microbiol.">
        <title>High frequency of phylogenetically diverse reductive dehalogenase-homologous genes in deep subseafloor sedimentary metagenomes.</title>
        <authorList>
            <person name="Kawai M."/>
            <person name="Futagami T."/>
            <person name="Toyoda A."/>
            <person name="Takaki Y."/>
            <person name="Nishi S."/>
            <person name="Hori S."/>
            <person name="Arai W."/>
            <person name="Tsubouchi T."/>
            <person name="Morono Y."/>
            <person name="Uchiyama I."/>
            <person name="Ito T."/>
            <person name="Fujiyama A."/>
            <person name="Inagaki F."/>
            <person name="Takami H."/>
        </authorList>
    </citation>
    <scope>NUCLEOTIDE SEQUENCE</scope>
    <source>
        <strain evidence="4">Expedition CK06-06</strain>
    </source>
</reference>